<accession>A0ABV7J6W8</accession>
<dbReference type="Proteomes" id="UP001595533">
    <property type="component" value="Unassembled WGS sequence"/>
</dbReference>
<evidence type="ECO:0000313" key="1">
    <source>
        <dbReference type="EMBL" id="MFC3192625.1"/>
    </source>
</evidence>
<gene>
    <name evidence="1" type="ORF">ACFODZ_00095</name>
</gene>
<dbReference type="EMBL" id="JBHRTS010000001">
    <property type="protein sequence ID" value="MFC3192625.1"/>
    <property type="molecule type" value="Genomic_DNA"/>
</dbReference>
<proteinExistence type="predicted"/>
<reference evidence="2" key="1">
    <citation type="journal article" date="2019" name="Int. J. Syst. Evol. Microbiol.">
        <title>The Global Catalogue of Microorganisms (GCM) 10K type strain sequencing project: providing services to taxonomists for standard genome sequencing and annotation.</title>
        <authorList>
            <consortium name="The Broad Institute Genomics Platform"/>
            <consortium name="The Broad Institute Genome Sequencing Center for Infectious Disease"/>
            <person name="Wu L."/>
            <person name="Ma J."/>
        </authorList>
    </citation>
    <scope>NUCLEOTIDE SEQUENCE [LARGE SCALE GENOMIC DNA]</scope>
    <source>
        <strain evidence="2">KCTC 42953</strain>
    </source>
</reference>
<sequence length="144" mass="17274">MNEMVDDTQIKYPTMDAAASVLRKLGVDPASRFDQYDQDFEYTACRVEELEAYLKLYQDEDTTLAEKRLLGCFLIEGLNDYVSFHLQSHPSQNEVFKRLHQDMNIHQDEFEYRFECWGLDGYEPWPICEYIMEWRKNHSREDQP</sequence>
<organism evidence="1 2">
    <name type="scientific">Marinicella sediminis</name>
    <dbReference type="NCBI Taxonomy" id="1792834"/>
    <lineage>
        <taxon>Bacteria</taxon>
        <taxon>Pseudomonadati</taxon>
        <taxon>Pseudomonadota</taxon>
        <taxon>Gammaproteobacteria</taxon>
        <taxon>Lysobacterales</taxon>
        <taxon>Marinicellaceae</taxon>
        <taxon>Marinicella</taxon>
    </lineage>
</organism>
<evidence type="ECO:0008006" key="3">
    <source>
        <dbReference type="Google" id="ProtNLM"/>
    </source>
</evidence>
<evidence type="ECO:0000313" key="2">
    <source>
        <dbReference type="Proteomes" id="UP001595533"/>
    </source>
</evidence>
<keyword evidence="2" id="KW-1185">Reference proteome</keyword>
<protein>
    <recommendedName>
        <fullName evidence="3">CdiI immunity protein domain-containing protein</fullName>
    </recommendedName>
</protein>
<name>A0ABV7J6W8_9GAMM</name>
<comment type="caution">
    <text evidence="1">The sequence shown here is derived from an EMBL/GenBank/DDBJ whole genome shotgun (WGS) entry which is preliminary data.</text>
</comment>